<accession>A0A445DDP7</accession>
<comment type="caution">
    <text evidence="2">The sequence shown here is derived from an EMBL/GenBank/DDBJ whole genome shotgun (WGS) entry which is preliminary data.</text>
</comment>
<evidence type="ECO:0000259" key="1">
    <source>
        <dbReference type="Pfam" id="PF03478"/>
    </source>
</evidence>
<proteinExistence type="predicted"/>
<dbReference type="Pfam" id="PF03478">
    <property type="entry name" value="Beta-prop_KIB1-4"/>
    <property type="match status" value="1"/>
</dbReference>
<evidence type="ECO:0000313" key="2">
    <source>
        <dbReference type="EMBL" id="RYR61276.1"/>
    </source>
</evidence>
<sequence length="401" mass="46393">MGEVDRWSNIHQDLLYEITKRFHSYENDYLQLRLVCKQWNLKLPKIPNGNKVPWLLLPIGGGGEEEDIYHIMQLPTIDEQILDTGGLEEEGIYHLILPELQDNKICGSCHGWVIIVMVHEGTIKMLNPFTKVHFELPPISTLPNVIDINGDECTIYFGGRIVTRNTILMHKTQIWKAIINSTPSNDNNNDFIAVVIYGCLSSLAFYKPNDKRWLRFPLRCTNICDVIFFQEKIYAVDYEGQLYEFDTKNKSGPVGRIFEATPPPWDVVLRKFYYLIGCDNGSLLMLIRHIRRPYIGNKKCSVETVKFYVYELKKNEKVWSRIYDLGNYILVIGLNSSVQMLSSNFSNCKGNQIYFTDSMCKEHPSNFASRHDLGIFNLEDGSFKRLLTDVNFFCSPVWVLS</sequence>
<dbReference type="PANTHER" id="PTHR44259:SF107">
    <property type="entry name" value="F-BOX PROTEIN SKIP23-LIKE"/>
    <property type="match status" value="1"/>
</dbReference>
<dbReference type="AlphaFoldDB" id="A0A445DDP7"/>
<keyword evidence="3" id="KW-1185">Reference proteome</keyword>
<dbReference type="EMBL" id="SDMP01000004">
    <property type="protein sequence ID" value="RYR61276.1"/>
    <property type="molecule type" value="Genomic_DNA"/>
</dbReference>
<dbReference type="Proteomes" id="UP000289738">
    <property type="component" value="Chromosome A04"/>
</dbReference>
<feature type="domain" description="KIB1-4 beta-propeller" evidence="1">
    <location>
        <begin position="87"/>
        <end position="377"/>
    </location>
</feature>
<dbReference type="InterPro" id="IPR050942">
    <property type="entry name" value="F-box_BR-signaling"/>
</dbReference>
<dbReference type="PANTHER" id="PTHR44259">
    <property type="entry name" value="OS07G0183000 PROTEIN-RELATED"/>
    <property type="match status" value="1"/>
</dbReference>
<dbReference type="OrthoDB" id="1523976at2759"/>
<reference evidence="2 3" key="1">
    <citation type="submission" date="2019-01" db="EMBL/GenBank/DDBJ databases">
        <title>Sequencing of cultivated peanut Arachis hypogaea provides insights into genome evolution and oil improvement.</title>
        <authorList>
            <person name="Chen X."/>
        </authorList>
    </citation>
    <scope>NUCLEOTIDE SEQUENCE [LARGE SCALE GENOMIC DNA]</scope>
    <source>
        <strain evidence="3">cv. Fuhuasheng</strain>
        <tissue evidence="2">Leaves</tissue>
    </source>
</reference>
<gene>
    <name evidence="2" type="ORF">Ahy_A04g018422</name>
</gene>
<dbReference type="STRING" id="3818.A0A445DDP7"/>
<organism evidence="2 3">
    <name type="scientific">Arachis hypogaea</name>
    <name type="common">Peanut</name>
    <dbReference type="NCBI Taxonomy" id="3818"/>
    <lineage>
        <taxon>Eukaryota</taxon>
        <taxon>Viridiplantae</taxon>
        <taxon>Streptophyta</taxon>
        <taxon>Embryophyta</taxon>
        <taxon>Tracheophyta</taxon>
        <taxon>Spermatophyta</taxon>
        <taxon>Magnoliopsida</taxon>
        <taxon>eudicotyledons</taxon>
        <taxon>Gunneridae</taxon>
        <taxon>Pentapetalae</taxon>
        <taxon>rosids</taxon>
        <taxon>fabids</taxon>
        <taxon>Fabales</taxon>
        <taxon>Fabaceae</taxon>
        <taxon>Papilionoideae</taxon>
        <taxon>50 kb inversion clade</taxon>
        <taxon>dalbergioids sensu lato</taxon>
        <taxon>Dalbergieae</taxon>
        <taxon>Pterocarpus clade</taxon>
        <taxon>Arachis</taxon>
    </lineage>
</organism>
<name>A0A445DDP7_ARAHY</name>
<evidence type="ECO:0000313" key="3">
    <source>
        <dbReference type="Proteomes" id="UP000289738"/>
    </source>
</evidence>
<dbReference type="SUPFAM" id="SSF82171">
    <property type="entry name" value="DPP6 N-terminal domain-like"/>
    <property type="match status" value="1"/>
</dbReference>
<dbReference type="InterPro" id="IPR005174">
    <property type="entry name" value="KIB1-4_b-propeller"/>
</dbReference>
<protein>
    <recommendedName>
        <fullName evidence="1">KIB1-4 beta-propeller domain-containing protein</fullName>
    </recommendedName>
</protein>